<proteinExistence type="inferred from homology"/>
<evidence type="ECO:0000256" key="7">
    <source>
        <dbReference type="ARBA" id="ARBA00022741"/>
    </source>
</evidence>
<dbReference type="EMBL" id="MLAW01000023">
    <property type="protein sequence ID" value="OJJ25007.1"/>
    <property type="molecule type" value="Genomic_DNA"/>
</dbReference>
<dbReference type="Gene3D" id="3.40.50.1980">
    <property type="entry name" value="Nitrogenase molybdenum iron protein domain"/>
    <property type="match status" value="3"/>
</dbReference>
<dbReference type="SUPFAM" id="SSF53807">
    <property type="entry name" value="Helical backbone' metal receptor"/>
    <property type="match status" value="1"/>
</dbReference>
<dbReference type="PANTHER" id="PTHR33712:SF7">
    <property type="entry name" value="LIGHT-INDEPENDENT PROTOCHLOROPHYLLIDE REDUCTASE SUBUNIT B"/>
    <property type="match status" value="1"/>
</dbReference>
<evidence type="ECO:0000256" key="3">
    <source>
        <dbReference type="ARBA" id="ARBA00011462"/>
    </source>
</evidence>
<evidence type="ECO:0000256" key="2">
    <source>
        <dbReference type="ARBA" id="ARBA00011002"/>
    </source>
</evidence>
<name>A0A1L9QQZ1_9CYAN</name>
<evidence type="ECO:0000256" key="10">
    <source>
        <dbReference type="ARBA" id="ARBA00023004"/>
    </source>
</evidence>
<accession>A0A1L9QQZ1</accession>
<dbReference type="PANTHER" id="PTHR33712">
    <property type="entry name" value="LIGHT-INDEPENDENT PROTOCHLOROPHYLLIDE REDUCTASE SUBUNIT B"/>
    <property type="match status" value="1"/>
</dbReference>
<dbReference type="AlphaFoldDB" id="A0A1L9QQZ1"/>
<evidence type="ECO:0000256" key="13">
    <source>
        <dbReference type="ARBA" id="ARBA00047967"/>
    </source>
</evidence>
<comment type="caution">
    <text evidence="17">The sequence shown here is derived from an EMBL/GenBank/DDBJ whole genome shotgun (WGS) entry which is preliminary data.</text>
</comment>
<evidence type="ECO:0000256" key="14">
    <source>
        <dbReference type="RuleBase" id="RU004021"/>
    </source>
</evidence>
<keyword evidence="11 15" id="KW-0411">Iron-sulfur</keyword>
<evidence type="ECO:0000256" key="12">
    <source>
        <dbReference type="ARBA" id="ARBA00023231"/>
    </source>
</evidence>
<dbReference type="PROSITE" id="PS00090">
    <property type="entry name" value="NITROGENASE_1_2"/>
    <property type="match status" value="1"/>
</dbReference>
<keyword evidence="9 15" id="KW-0560">Oxidoreductase</keyword>
<evidence type="ECO:0000256" key="1">
    <source>
        <dbReference type="ARBA" id="ARBA00002621"/>
    </source>
</evidence>
<dbReference type="GO" id="GO:0016612">
    <property type="term" value="C:molybdenum-iron nitrogenase complex"/>
    <property type="evidence" value="ECO:0007669"/>
    <property type="project" value="InterPro"/>
</dbReference>
<dbReference type="InterPro" id="IPR000318">
    <property type="entry name" value="Nase_comp1_CS"/>
</dbReference>
<comment type="subunit">
    <text evidence="3 15">Tetramer of two alpha and two beta chains. Forms complex with the iron protein (nitrogenase component 2).</text>
</comment>
<evidence type="ECO:0000256" key="4">
    <source>
        <dbReference type="ARBA" id="ARBA00012773"/>
    </source>
</evidence>
<dbReference type="Pfam" id="PF00148">
    <property type="entry name" value="Oxidored_nitro"/>
    <property type="match status" value="1"/>
</dbReference>
<dbReference type="Gene3D" id="1.20.89.10">
    <property type="entry name" value="Nitrogenase Molybdenum-iron Protein, subunit B, domain 4"/>
    <property type="match status" value="1"/>
</dbReference>
<dbReference type="EC" id="1.18.6.1" evidence="4 15"/>
<evidence type="ECO:0000313" key="17">
    <source>
        <dbReference type="EMBL" id="OJJ25007.1"/>
    </source>
</evidence>
<feature type="domain" description="Nitrogenase/oxidoreductase component 1" evidence="16">
    <location>
        <begin position="24"/>
        <end position="441"/>
    </location>
</feature>
<dbReference type="GO" id="GO:0046872">
    <property type="term" value="F:metal ion binding"/>
    <property type="evidence" value="ECO:0007669"/>
    <property type="project" value="UniProtKB-KW"/>
</dbReference>
<dbReference type="InterPro" id="IPR050152">
    <property type="entry name" value="ChlB/BchB/BchZ"/>
</dbReference>
<comment type="catalytic activity">
    <reaction evidence="13 15">
        <text>N2 + 8 reduced [2Fe-2S]-[ferredoxin] + 16 ATP + 16 H2O = H2 + 8 oxidized [2Fe-2S]-[ferredoxin] + 2 NH4(+) + 16 ADP + 16 phosphate + 6 H(+)</text>
        <dbReference type="Rhea" id="RHEA:21448"/>
        <dbReference type="Rhea" id="RHEA-COMP:10000"/>
        <dbReference type="Rhea" id="RHEA-COMP:10001"/>
        <dbReference type="ChEBI" id="CHEBI:15377"/>
        <dbReference type="ChEBI" id="CHEBI:15378"/>
        <dbReference type="ChEBI" id="CHEBI:17997"/>
        <dbReference type="ChEBI" id="CHEBI:18276"/>
        <dbReference type="ChEBI" id="CHEBI:28938"/>
        <dbReference type="ChEBI" id="CHEBI:30616"/>
        <dbReference type="ChEBI" id="CHEBI:33737"/>
        <dbReference type="ChEBI" id="CHEBI:33738"/>
        <dbReference type="ChEBI" id="CHEBI:43474"/>
        <dbReference type="ChEBI" id="CHEBI:456216"/>
        <dbReference type="EC" id="1.18.6.1"/>
    </reaction>
</comment>
<dbReference type="Proteomes" id="UP000183940">
    <property type="component" value="Unassembled WGS sequence"/>
</dbReference>
<reference evidence="17" key="1">
    <citation type="submission" date="2016-10" db="EMBL/GenBank/DDBJ databases">
        <title>CRISPR-Cas defence system in Roseofilum reptotaenium: evidence of a bacteriophage-cyanobacterium arms race in the coral black band disease.</title>
        <authorList>
            <person name="Buerger P."/>
            <person name="Wood-Charlson E.M."/>
            <person name="Weynberg K.D."/>
            <person name="Willis B."/>
            <person name="Van Oppen M.J."/>
        </authorList>
    </citation>
    <scope>NUCLEOTIDE SEQUENCE [LARGE SCALE GENOMIC DNA]</scope>
    <source>
        <strain evidence="17">AO1-A</strain>
    </source>
</reference>
<keyword evidence="12 14" id="KW-0535">Nitrogen fixation</keyword>
<dbReference type="GO" id="GO:0051536">
    <property type="term" value="F:iron-sulfur cluster binding"/>
    <property type="evidence" value="ECO:0007669"/>
    <property type="project" value="UniProtKB-KW"/>
</dbReference>
<gene>
    <name evidence="17" type="ORF">BI308_13820</name>
</gene>
<evidence type="ECO:0000256" key="11">
    <source>
        <dbReference type="ARBA" id="ARBA00023014"/>
    </source>
</evidence>
<keyword evidence="7 15" id="KW-0547">Nucleotide-binding</keyword>
<keyword evidence="6 15" id="KW-0479">Metal-binding</keyword>
<comment type="similarity">
    <text evidence="2 14">Belongs to the NifD/NifK/NifE/NifN family.</text>
</comment>
<keyword evidence="10 15" id="KW-0408">Iron</keyword>
<dbReference type="NCBIfam" id="TIGR01286">
    <property type="entry name" value="nifK"/>
    <property type="match status" value="1"/>
</dbReference>
<dbReference type="STRING" id="1925591.BI308_13820"/>
<dbReference type="GO" id="GO:0016163">
    <property type="term" value="F:nitrogenase activity"/>
    <property type="evidence" value="ECO:0007669"/>
    <property type="project" value="UniProtKB-EC"/>
</dbReference>
<evidence type="ECO:0000256" key="15">
    <source>
        <dbReference type="RuleBase" id="RU364127"/>
    </source>
</evidence>
<dbReference type="InterPro" id="IPR000510">
    <property type="entry name" value="Nase/OxRdtase_comp1"/>
</dbReference>
<evidence type="ECO:0000313" key="18">
    <source>
        <dbReference type="Proteomes" id="UP000183940"/>
    </source>
</evidence>
<protein>
    <recommendedName>
        <fullName evidence="5 15">Nitrogenase molybdenum-iron protein beta chain</fullName>
        <ecNumber evidence="4 15">1.18.6.1</ecNumber>
    </recommendedName>
    <alternativeName>
        <fullName evidence="15">Dinitrogenase</fullName>
    </alternativeName>
</protein>
<dbReference type="PROSITE" id="PS00699">
    <property type="entry name" value="NITROGENASE_1_1"/>
    <property type="match status" value="1"/>
</dbReference>
<evidence type="ECO:0000259" key="16">
    <source>
        <dbReference type="Pfam" id="PF00148"/>
    </source>
</evidence>
<sequence>MMLEATPKEVVERKALRVNPAKTCQPIGAMYAALGIHGCLPHSHGSQGCCSYHRSHLTRHYRDPIMAATSSFTEGSAVFGGGANLRQAFTTMYKLYDPDVIAINTTCLSETIGDDIPTLIREARESGIIPEGKVVIHANTPSYVGTHVTGWSNMTAGIVKYLSEKTETPQQQINVIPGYVEPSDIRQIKHLLDQIGVNSVVFPDTSDVVDTPQTGTFEMYPKGGTSVEALHTTGDSIATLALGPDASKQAAKELENKCKVPYQLLDLPIGIAATDRFIQAIIETTGAAVPESLKDDRGRLVDLMTDMQQYLYGKRVALAGDPDQIVPLTEFLVSCGAKPMYAITGTASKYFTTRCKEILEEWVPDAIVKDDTDLFYLHQLIKTNPVDLLITNVYGKYIARAEDIPLVRFGWPILDRVGHSFFPSVGYKGSMHLLCDIINTILERKDRDDPDEIFELAL</sequence>
<comment type="cofactor">
    <cofactor evidence="15">
        <name>[8Fe-7S] cluster</name>
        <dbReference type="ChEBI" id="CHEBI:21143"/>
    </cofactor>
    <text evidence="15">Binds 1 [8Fe-7S] cluster per heterodimer.</text>
</comment>
<evidence type="ECO:0000256" key="9">
    <source>
        <dbReference type="ARBA" id="ARBA00023002"/>
    </source>
</evidence>
<evidence type="ECO:0000256" key="6">
    <source>
        <dbReference type="ARBA" id="ARBA00022723"/>
    </source>
</evidence>
<organism evidence="17 18">
    <name type="scientific">Roseofilum reptotaenium AO1-A</name>
    <dbReference type="NCBI Taxonomy" id="1925591"/>
    <lineage>
        <taxon>Bacteria</taxon>
        <taxon>Bacillati</taxon>
        <taxon>Cyanobacteriota</taxon>
        <taxon>Cyanophyceae</taxon>
        <taxon>Desertifilales</taxon>
        <taxon>Desertifilaceae</taxon>
        <taxon>Roseofilum</taxon>
    </lineage>
</organism>
<comment type="function">
    <text evidence="1 15">This molybdenum-iron protein is part of the nitrogenase complex that catalyzes the key enzymatic reactions in nitrogen fixation.</text>
</comment>
<evidence type="ECO:0000256" key="5">
    <source>
        <dbReference type="ARBA" id="ARBA00014775"/>
    </source>
</evidence>
<keyword evidence="8 15" id="KW-0067">ATP-binding</keyword>
<dbReference type="InterPro" id="IPR005976">
    <property type="entry name" value="Nase_Mo-Fe_CF_bsu"/>
</dbReference>
<keyword evidence="18" id="KW-1185">Reference proteome</keyword>
<dbReference type="GO" id="GO:0005524">
    <property type="term" value="F:ATP binding"/>
    <property type="evidence" value="ECO:0007669"/>
    <property type="project" value="UniProtKB-KW"/>
</dbReference>
<evidence type="ECO:0000256" key="8">
    <source>
        <dbReference type="ARBA" id="ARBA00022840"/>
    </source>
</evidence>